<keyword evidence="6" id="KW-0472">Membrane</keyword>
<dbReference type="PANTHER" id="PTHR30026:SF20">
    <property type="entry name" value="OUTER MEMBRANE PROTEIN TOLC"/>
    <property type="match status" value="1"/>
</dbReference>
<accession>A0ABX0QMY9</accession>
<gene>
    <name evidence="9" type="ORF">F7231_20310</name>
</gene>
<comment type="subcellular location">
    <subcellularLocation>
        <location evidence="1">Cell outer membrane</location>
    </subcellularLocation>
</comment>
<dbReference type="InterPro" id="IPR051906">
    <property type="entry name" value="TolC-like"/>
</dbReference>
<dbReference type="EMBL" id="WAEL01000008">
    <property type="protein sequence ID" value="NID12525.1"/>
    <property type="molecule type" value="Genomic_DNA"/>
</dbReference>
<name>A0ABX0QMY9_9BACT</name>
<reference evidence="10" key="1">
    <citation type="submission" date="2019-09" db="EMBL/GenBank/DDBJ databases">
        <authorList>
            <person name="Jung D.-H."/>
        </authorList>
    </citation>
    <scope>NUCLEOTIDE SEQUENCE [LARGE SCALE GENOMIC DNA]</scope>
    <source>
        <strain evidence="10">JA-25</strain>
    </source>
</reference>
<keyword evidence="5" id="KW-0812">Transmembrane</keyword>
<evidence type="ECO:0000256" key="1">
    <source>
        <dbReference type="ARBA" id="ARBA00004442"/>
    </source>
</evidence>
<evidence type="ECO:0000256" key="7">
    <source>
        <dbReference type="ARBA" id="ARBA00023237"/>
    </source>
</evidence>
<feature type="signal peptide" evidence="8">
    <location>
        <begin position="1"/>
        <end position="21"/>
    </location>
</feature>
<dbReference type="Pfam" id="PF02321">
    <property type="entry name" value="OEP"/>
    <property type="match status" value="1"/>
</dbReference>
<dbReference type="PANTHER" id="PTHR30026">
    <property type="entry name" value="OUTER MEMBRANE PROTEIN TOLC"/>
    <property type="match status" value="1"/>
</dbReference>
<dbReference type="SUPFAM" id="SSF56954">
    <property type="entry name" value="Outer membrane efflux proteins (OEP)"/>
    <property type="match status" value="1"/>
</dbReference>
<evidence type="ECO:0000256" key="3">
    <source>
        <dbReference type="ARBA" id="ARBA00022448"/>
    </source>
</evidence>
<keyword evidence="10" id="KW-1185">Reference proteome</keyword>
<organism evidence="9 10">
    <name type="scientific">Fibrivirga algicola</name>
    <dbReference type="NCBI Taxonomy" id="2950420"/>
    <lineage>
        <taxon>Bacteria</taxon>
        <taxon>Pseudomonadati</taxon>
        <taxon>Bacteroidota</taxon>
        <taxon>Cytophagia</taxon>
        <taxon>Cytophagales</taxon>
        <taxon>Spirosomataceae</taxon>
        <taxon>Fibrivirga</taxon>
    </lineage>
</organism>
<keyword evidence="8" id="KW-0732">Signal</keyword>
<protein>
    <submittedName>
        <fullName evidence="9">TolC family protein</fullName>
    </submittedName>
</protein>
<dbReference type="RefSeq" id="WP_166693342.1">
    <property type="nucleotide sequence ID" value="NZ_WAEL01000008.1"/>
</dbReference>
<proteinExistence type="inferred from homology"/>
<evidence type="ECO:0000256" key="6">
    <source>
        <dbReference type="ARBA" id="ARBA00023136"/>
    </source>
</evidence>
<comment type="caution">
    <text evidence="9">The sequence shown here is derived from an EMBL/GenBank/DDBJ whole genome shotgun (WGS) entry which is preliminary data.</text>
</comment>
<evidence type="ECO:0000256" key="8">
    <source>
        <dbReference type="SAM" id="SignalP"/>
    </source>
</evidence>
<dbReference type="InterPro" id="IPR003423">
    <property type="entry name" value="OMP_efflux"/>
</dbReference>
<keyword evidence="3" id="KW-0813">Transport</keyword>
<dbReference type="Proteomes" id="UP000606008">
    <property type="component" value="Unassembled WGS sequence"/>
</dbReference>
<keyword evidence="4" id="KW-1134">Transmembrane beta strand</keyword>
<evidence type="ECO:0000256" key="4">
    <source>
        <dbReference type="ARBA" id="ARBA00022452"/>
    </source>
</evidence>
<feature type="chain" id="PRO_5045145969" evidence="8">
    <location>
        <begin position="22"/>
        <end position="450"/>
    </location>
</feature>
<reference evidence="10" key="2">
    <citation type="submission" date="2023-07" db="EMBL/GenBank/DDBJ databases">
        <authorList>
            <person name="Jung D.-H."/>
        </authorList>
    </citation>
    <scope>NUCLEOTIDE SEQUENCE [LARGE SCALE GENOMIC DNA]</scope>
    <source>
        <strain evidence="10">JA-25</strain>
    </source>
</reference>
<evidence type="ECO:0000313" key="10">
    <source>
        <dbReference type="Proteomes" id="UP000606008"/>
    </source>
</evidence>
<comment type="similarity">
    <text evidence="2">Belongs to the outer membrane factor (OMF) (TC 1.B.17) family.</text>
</comment>
<evidence type="ECO:0000256" key="5">
    <source>
        <dbReference type="ARBA" id="ARBA00022692"/>
    </source>
</evidence>
<dbReference type="Gene3D" id="1.20.1600.10">
    <property type="entry name" value="Outer membrane efflux proteins (OEP)"/>
    <property type="match status" value="1"/>
</dbReference>
<evidence type="ECO:0000256" key="2">
    <source>
        <dbReference type="ARBA" id="ARBA00007613"/>
    </source>
</evidence>
<keyword evidence="7" id="KW-0998">Cell outer membrane</keyword>
<sequence length="450" mass="49953">MKQSFISAFWVTLLITSVANAQPMPVQAPNASLTRAALIEQALTKSYALSTNRAEQTKVAIETQSLRNQYLPEVTFNPTYTHLDRDISITIPRLPYQPLPEQVYKGPYELSQVIQGRDILRATVSANMLLFSGTKIPTLTKALTFKGKAVTAMAEKERMTVIREVAQAYDQLALVAKSETVLAEADARLKAQATFVNRAVKEGLATPYDRSKVELAAQDLRAKHVELDGKKQLAIARLTQLTGLPAEQLSAIRPDLKPMIADTLTSSVENRPEVKALAFSEQAALYKQKATVSGYLPQVYAFGKNELRRQDLSAIEPYWYVGVGIRWTLFDKLAARSERRTAQQDVLIAQNTLDQTRDLLALNLAKARSETGTASQLLTVAQQKTTLARKALEIATKQYEQGLIRITERLDAESDFQKAELDYLQAIVNQRMAQVAQLEATGNLTISDVQ</sequence>
<evidence type="ECO:0000313" key="9">
    <source>
        <dbReference type="EMBL" id="NID12525.1"/>
    </source>
</evidence>